<evidence type="ECO:0000313" key="5">
    <source>
        <dbReference type="EMBL" id="KAA5547570.1"/>
    </source>
</evidence>
<sequence>MKIISTKFNKLLIIALCLLPAGLLFTPVSLQAQSITVLDNGQLRAGNGSQNSINGSGNLEQLFYYNGIQNIWRQLTFGSYPLDNAIAVGGAKTNEWNINGTIIENPVLSNQVIDKSGYVATSSNKGYGKIISKGTIQINNATLEVENTYTLPQNSAFVEVKVKIKNIGSGLAENVRLWMGTRDDYVGGNDGPIKQRGNLVNGAFVGITNPATKAAAIKISTGAEGVLFYTNSTRANTVINGCCSFRNVINQDPQTSVVYVPDYQSHDFENDYDGNYYFDGSYGFYVRMNDLPVGASDEFGWYYAAGELANLNEIISDVAQVSGSISDITSSQAKFKATSSVAANGYWLVTPRGAQAPTAAQIKAGTNYGNVVVAARGSGNMPANVETVFNLTGLNAATNYDFHFVNEDGTPQFSDVYRTQFATKALPTISSISPVSVCQNTTSAAIPFTIGDAETAATALNVTVSSSNPNLIPVANVILGGAGANRTLTLSPAAGQYGSATLTITVTDADGDSKSTNLAVSVTLNDVAAPVVTNVVYSQNASATSLAAQATGTNLLWYTTATGGNGSATAPTPNTTQFGVQEYWVSQTVSGCTSARAKITVTIADKIAPTVRTKNISVSLDAAGQVTITAANVDNGSSDASGIQSLALSKTTFDCSNVGENEVTLTVTDIYNNVATATATVTVQDKVAPVALAKNITIALDAAGQATITTADINNGSTDICGIASVALSKTAFNCSNVGANTVTLTATDNHGNISTATAIVTVEDKIAPVAQAKNITVSLNAAGQAVITAADVNNGSADVCGLASIVLSKTTFNCSNIGENEVTLTITDKSGNNATATAIVTVQDKVAPTAIAKNIKVALDAAGQATITAADVNNGSSDACGIASIALSKTTFDCGNVGANTVTLTVTDIHGNISTATATVTVEDKVAPVAIAKNITVALDASGQVTIAAADVNNGSSDICGLASIALSKTTFNCSNAGTNTVTLTVTDKHNNVSTTTAIVTVEDNIAPSLVAPAAVVVNVDANKNTAANVTLGTPVSADNCAVTSVTNNAPAEFPTGTTTVTWTATDAAGNITTATQTVTVRRNIIAVASPNNVNVPIRTTFTQLNSKLPATAEVTYSDDSKEIIAVTWATGSYDGKVADNYTLIGTLTIASETTNLNNLEANITVTVEPNKVPTALAFSKNTFSPNIMPEEAVGTFNTTDPDDTEFVYTLVTGAGDADNNLFEIKEDKLFLKSHKGLSGKTQFTVRILTTDPYNNKLEREFKLTKAAYDKAPAELKIVNAFTPNGDGVNDEWSVPELKFYNKVSIEVFDQSGVRLFQTNNPEKGWDGKNKYGQVLQGAFLFVIQVEDIKLTKKGVVTVLKK</sequence>
<dbReference type="Pfam" id="PF02494">
    <property type="entry name" value="HYR"/>
    <property type="match status" value="1"/>
</dbReference>
<dbReference type="InterPro" id="IPR002126">
    <property type="entry name" value="Cadherin-like_dom"/>
</dbReference>
<feature type="chain" id="PRO_5024353848" evidence="2">
    <location>
        <begin position="33"/>
        <end position="1363"/>
    </location>
</feature>
<proteinExistence type="predicted"/>
<evidence type="ECO:0000313" key="6">
    <source>
        <dbReference type="Proteomes" id="UP000323426"/>
    </source>
</evidence>
<dbReference type="InterPro" id="IPR013783">
    <property type="entry name" value="Ig-like_fold"/>
</dbReference>
<keyword evidence="1" id="KW-0677">Repeat</keyword>
<dbReference type="Proteomes" id="UP000323426">
    <property type="component" value="Unassembled WGS sequence"/>
</dbReference>
<feature type="domain" description="Cadherin" evidence="3">
    <location>
        <begin position="1181"/>
        <end position="1299"/>
    </location>
</feature>
<comment type="caution">
    <text evidence="5">The sequence shown here is derived from an EMBL/GenBank/DDBJ whole genome shotgun (WGS) entry which is preliminary data.</text>
</comment>
<dbReference type="Pfam" id="PF07532">
    <property type="entry name" value="Big_4"/>
    <property type="match status" value="1"/>
</dbReference>
<dbReference type="GO" id="GO:0016020">
    <property type="term" value="C:membrane"/>
    <property type="evidence" value="ECO:0007669"/>
    <property type="project" value="InterPro"/>
</dbReference>
<dbReference type="InterPro" id="IPR003410">
    <property type="entry name" value="HYR_dom"/>
</dbReference>
<gene>
    <name evidence="5" type="ORF">F0145_09655</name>
</gene>
<dbReference type="EMBL" id="VWSF01000005">
    <property type="protein sequence ID" value="KAA5547570.1"/>
    <property type="molecule type" value="Genomic_DNA"/>
</dbReference>
<dbReference type="PANTHER" id="PTHR24273:SF32">
    <property type="entry name" value="HYALIN"/>
    <property type="match status" value="1"/>
</dbReference>
<dbReference type="PROSITE" id="PS50268">
    <property type="entry name" value="CADHERIN_2"/>
    <property type="match status" value="1"/>
</dbReference>
<reference evidence="5 6" key="1">
    <citation type="submission" date="2019-09" db="EMBL/GenBank/DDBJ databases">
        <title>Genome sequence and assembly of Adhaeribacter sp.</title>
        <authorList>
            <person name="Chhetri G."/>
        </authorList>
    </citation>
    <scope>NUCLEOTIDE SEQUENCE [LARGE SCALE GENOMIC DNA]</scope>
    <source>
        <strain evidence="5 6">DK36</strain>
    </source>
</reference>
<protein>
    <submittedName>
        <fullName evidence="5">Gliding motility-associated C-terminal domain-containing protein</fullName>
    </submittedName>
</protein>
<dbReference type="GO" id="GO:0007156">
    <property type="term" value="P:homophilic cell adhesion via plasma membrane adhesion molecules"/>
    <property type="evidence" value="ECO:0007669"/>
    <property type="project" value="InterPro"/>
</dbReference>
<keyword evidence="6" id="KW-1185">Reference proteome</keyword>
<evidence type="ECO:0000256" key="2">
    <source>
        <dbReference type="SAM" id="SignalP"/>
    </source>
</evidence>
<dbReference type="GO" id="GO:0005509">
    <property type="term" value="F:calcium ion binding"/>
    <property type="evidence" value="ECO:0007669"/>
    <property type="project" value="InterPro"/>
</dbReference>
<dbReference type="InterPro" id="IPR026341">
    <property type="entry name" value="T9SS_type_B"/>
</dbReference>
<dbReference type="Gene3D" id="2.60.40.10">
    <property type="entry name" value="Immunoglobulins"/>
    <property type="match status" value="3"/>
</dbReference>
<dbReference type="PROSITE" id="PS50825">
    <property type="entry name" value="HYR"/>
    <property type="match status" value="1"/>
</dbReference>
<name>A0A5M6DN30_9BACT</name>
<dbReference type="Pfam" id="PF13585">
    <property type="entry name" value="CHU_C"/>
    <property type="match status" value="1"/>
</dbReference>
<keyword evidence="2" id="KW-0732">Signal</keyword>
<organism evidence="5 6">
    <name type="scientific">Adhaeribacter rhizoryzae</name>
    <dbReference type="NCBI Taxonomy" id="2607907"/>
    <lineage>
        <taxon>Bacteria</taxon>
        <taxon>Pseudomonadati</taxon>
        <taxon>Bacteroidota</taxon>
        <taxon>Cytophagia</taxon>
        <taxon>Cytophagales</taxon>
        <taxon>Hymenobacteraceae</taxon>
        <taxon>Adhaeribacter</taxon>
    </lineage>
</organism>
<dbReference type="NCBIfam" id="TIGR04131">
    <property type="entry name" value="Bac_Flav_CTERM"/>
    <property type="match status" value="1"/>
</dbReference>
<accession>A0A5M6DN30</accession>
<dbReference type="PANTHER" id="PTHR24273">
    <property type="entry name" value="FI04643P-RELATED"/>
    <property type="match status" value="1"/>
</dbReference>
<feature type="signal peptide" evidence="2">
    <location>
        <begin position="1"/>
        <end position="32"/>
    </location>
</feature>
<feature type="domain" description="HYR" evidence="4">
    <location>
        <begin position="1004"/>
        <end position="1084"/>
    </location>
</feature>
<evidence type="ECO:0000256" key="1">
    <source>
        <dbReference type="ARBA" id="ARBA00022737"/>
    </source>
</evidence>
<evidence type="ECO:0000259" key="3">
    <source>
        <dbReference type="PROSITE" id="PS50268"/>
    </source>
</evidence>
<dbReference type="InterPro" id="IPR011081">
    <property type="entry name" value="Big_4"/>
</dbReference>
<evidence type="ECO:0000259" key="4">
    <source>
        <dbReference type="PROSITE" id="PS50825"/>
    </source>
</evidence>